<dbReference type="InterPro" id="IPR035940">
    <property type="entry name" value="CAP_sf"/>
</dbReference>
<dbReference type="Gene3D" id="3.40.33.10">
    <property type="entry name" value="CAP"/>
    <property type="match status" value="1"/>
</dbReference>
<dbReference type="PANTHER" id="PTHR10334">
    <property type="entry name" value="CYSTEINE-RICH SECRETORY PROTEIN-RELATED"/>
    <property type="match status" value="1"/>
</dbReference>
<sequence length="509" mass="58281">MEFSCLLLLSIILFSYANIINKNVENDNEDFPEFKGILVDERVSLKTSQIVRSKSSNSNNELDLNNFFIEHYERRIESPFIDDIGFFNEEMLFANNIGFGKRTIELDLTNRLKQKDLRFRPDGINNPDKDFDTFDVSLSESKIDTNFDDLSPEERKEIVKDHIKYRSKFNTYAPMASDMKYMEYSEFLEAKAKDYVQACKYDKNTSYGLNVYIGTSRNFSRAMRLWYSESKWYEFKNISCSKGHMCGHFTQMLWADSHLVGCARKSHCFPRYSGHILLSCFYLPAGNYLRFPPFRVGLPCTRCTTENGNLCHEQLCVTKRQCEDHSLRCSCKTECMNCAVPNPSTCRCEACRPGWDWEDCSIPCGDELNRIGKNCPTSGKNTFCVEAIPGKLCRKSCGFCEVVNSSKSKEFCCGGKICDPYHVLDSSCKCVLDCPSALCLDSISSKNHTSLKPKNFASDTFDKPSNVSSCLFETNENLYKNSVSKVYGFHLSVFSCFEIVICLLQIKFI</sequence>
<comment type="caution">
    <text evidence="3">The sequence shown here is derived from an EMBL/GenBank/DDBJ whole genome shotgun (WGS) entry which is preliminary data.</text>
</comment>
<name>A0AAV6UPH8_9ARAC</name>
<dbReference type="InterPro" id="IPR018244">
    <property type="entry name" value="Allrgn_V5/Tpx1_CS"/>
</dbReference>
<evidence type="ECO:0000313" key="3">
    <source>
        <dbReference type="EMBL" id="KAG8185501.1"/>
    </source>
</evidence>
<evidence type="ECO:0000259" key="2">
    <source>
        <dbReference type="SMART" id="SM00198"/>
    </source>
</evidence>
<proteinExistence type="predicted"/>
<keyword evidence="1" id="KW-0732">Signal</keyword>
<dbReference type="InterPro" id="IPR014044">
    <property type="entry name" value="CAP_dom"/>
</dbReference>
<gene>
    <name evidence="3" type="ORF">JTE90_019757</name>
</gene>
<dbReference type="EMBL" id="JAFNEN010000334">
    <property type="protein sequence ID" value="KAG8185501.1"/>
    <property type="molecule type" value="Genomic_DNA"/>
</dbReference>
<dbReference type="Proteomes" id="UP000827092">
    <property type="component" value="Unassembled WGS sequence"/>
</dbReference>
<feature type="domain" description="SCP" evidence="2">
    <location>
        <begin position="153"/>
        <end position="290"/>
    </location>
</feature>
<dbReference type="PRINTS" id="PR00837">
    <property type="entry name" value="V5TPXLIKE"/>
</dbReference>
<feature type="chain" id="PRO_5043473532" description="SCP domain-containing protein" evidence="1">
    <location>
        <begin position="18"/>
        <end position="509"/>
    </location>
</feature>
<dbReference type="SUPFAM" id="SSF55797">
    <property type="entry name" value="PR-1-like"/>
    <property type="match status" value="1"/>
</dbReference>
<evidence type="ECO:0000313" key="4">
    <source>
        <dbReference type="Proteomes" id="UP000827092"/>
    </source>
</evidence>
<dbReference type="GO" id="GO:0005576">
    <property type="term" value="C:extracellular region"/>
    <property type="evidence" value="ECO:0007669"/>
    <property type="project" value="InterPro"/>
</dbReference>
<dbReference type="Pfam" id="PF00188">
    <property type="entry name" value="CAP"/>
    <property type="match status" value="1"/>
</dbReference>
<dbReference type="InterPro" id="IPR001283">
    <property type="entry name" value="CRISP-related"/>
</dbReference>
<feature type="signal peptide" evidence="1">
    <location>
        <begin position="1"/>
        <end position="17"/>
    </location>
</feature>
<organism evidence="3 4">
    <name type="scientific">Oedothorax gibbosus</name>
    <dbReference type="NCBI Taxonomy" id="931172"/>
    <lineage>
        <taxon>Eukaryota</taxon>
        <taxon>Metazoa</taxon>
        <taxon>Ecdysozoa</taxon>
        <taxon>Arthropoda</taxon>
        <taxon>Chelicerata</taxon>
        <taxon>Arachnida</taxon>
        <taxon>Araneae</taxon>
        <taxon>Araneomorphae</taxon>
        <taxon>Entelegynae</taxon>
        <taxon>Araneoidea</taxon>
        <taxon>Linyphiidae</taxon>
        <taxon>Erigoninae</taxon>
        <taxon>Oedothorax</taxon>
    </lineage>
</organism>
<accession>A0AAV6UPH8</accession>
<dbReference type="PROSITE" id="PS01009">
    <property type="entry name" value="CRISP_1"/>
    <property type="match status" value="1"/>
</dbReference>
<reference evidence="3 4" key="1">
    <citation type="journal article" date="2022" name="Nat. Ecol. Evol.">
        <title>A masculinizing supergene underlies an exaggerated male reproductive morph in a spider.</title>
        <authorList>
            <person name="Hendrickx F."/>
            <person name="De Corte Z."/>
            <person name="Sonet G."/>
            <person name="Van Belleghem S.M."/>
            <person name="Kostlbacher S."/>
            <person name="Vangestel C."/>
        </authorList>
    </citation>
    <scope>NUCLEOTIDE SEQUENCE [LARGE SCALE GENOMIC DNA]</scope>
    <source>
        <strain evidence="3">W744_W776</strain>
    </source>
</reference>
<protein>
    <recommendedName>
        <fullName evidence="2">SCP domain-containing protein</fullName>
    </recommendedName>
</protein>
<dbReference type="AlphaFoldDB" id="A0AAV6UPH8"/>
<evidence type="ECO:0000256" key="1">
    <source>
        <dbReference type="SAM" id="SignalP"/>
    </source>
</evidence>
<keyword evidence="4" id="KW-1185">Reference proteome</keyword>
<dbReference type="SMART" id="SM00198">
    <property type="entry name" value="SCP"/>
    <property type="match status" value="1"/>
</dbReference>